<sequence length="131" mass="14196">MIIPPFALFIIGLLFIYNGWQMRTRRLQLGSSWGFRTEETQISTAVWKESHAAGGLVVMVGGLGAEIAGAILLLIPSRDMTISLMVTVCAITWVALLYMAAKGRVVESAQRIHRRQQHAADPADSADSAGA</sequence>
<organism evidence="2 3">
    <name type="scientific">Corynebacterium ammoniagenes</name>
    <name type="common">Brevibacterium ammoniagenes</name>
    <dbReference type="NCBI Taxonomy" id="1697"/>
    <lineage>
        <taxon>Bacteria</taxon>
        <taxon>Bacillati</taxon>
        <taxon>Actinomycetota</taxon>
        <taxon>Actinomycetes</taxon>
        <taxon>Mycobacteriales</taxon>
        <taxon>Corynebacteriaceae</taxon>
        <taxon>Corynebacterium</taxon>
    </lineage>
</organism>
<evidence type="ECO:0008006" key="4">
    <source>
        <dbReference type="Google" id="ProtNLM"/>
    </source>
</evidence>
<feature type="transmembrane region" description="Helical" evidence="1">
    <location>
        <begin position="6"/>
        <end position="22"/>
    </location>
</feature>
<feature type="transmembrane region" description="Helical" evidence="1">
    <location>
        <begin position="52"/>
        <end position="75"/>
    </location>
</feature>
<feature type="transmembrane region" description="Helical" evidence="1">
    <location>
        <begin position="81"/>
        <end position="101"/>
    </location>
</feature>
<keyword evidence="1" id="KW-1133">Transmembrane helix</keyword>
<accession>A0AAV5GDD1</accession>
<evidence type="ECO:0000313" key="2">
    <source>
        <dbReference type="EMBL" id="GJN43576.1"/>
    </source>
</evidence>
<proteinExistence type="predicted"/>
<reference evidence="2" key="1">
    <citation type="submission" date="2021-12" db="EMBL/GenBank/DDBJ databases">
        <title>Draft genome sequence of Corynebacterium ammoniagenes strain T-723.</title>
        <authorList>
            <person name="Matsuzawa M."/>
            <person name="Hiratani M."/>
            <person name="Abe I."/>
            <person name="Tsuji Y."/>
            <person name="Nakamura J."/>
        </authorList>
    </citation>
    <scope>NUCLEOTIDE SEQUENCE</scope>
    <source>
        <strain evidence="2">T-723</strain>
    </source>
</reference>
<dbReference type="AlphaFoldDB" id="A0AAV5GDD1"/>
<dbReference type="Proteomes" id="UP001054925">
    <property type="component" value="Unassembled WGS sequence"/>
</dbReference>
<evidence type="ECO:0000313" key="3">
    <source>
        <dbReference type="Proteomes" id="UP001054925"/>
    </source>
</evidence>
<dbReference type="EMBL" id="BQKK01000005">
    <property type="protein sequence ID" value="GJN43576.1"/>
    <property type="molecule type" value="Genomic_DNA"/>
</dbReference>
<name>A0AAV5GDD1_CORAM</name>
<comment type="caution">
    <text evidence="2">The sequence shown here is derived from an EMBL/GenBank/DDBJ whole genome shotgun (WGS) entry which is preliminary data.</text>
</comment>
<evidence type="ECO:0000256" key="1">
    <source>
        <dbReference type="SAM" id="Phobius"/>
    </source>
</evidence>
<protein>
    <recommendedName>
        <fullName evidence="4">SdpI family protein</fullName>
    </recommendedName>
</protein>
<keyword evidence="1" id="KW-0472">Membrane</keyword>
<keyword evidence="1" id="KW-0812">Transmembrane</keyword>
<gene>
    <name evidence="2" type="ORF">CAT723_20550</name>
</gene>
<dbReference type="RefSeq" id="WP_003847272.1">
    <property type="nucleotide sequence ID" value="NZ_BQKK01000005.1"/>
</dbReference>